<dbReference type="Proteomes" id="UP000318704">
    <property type="component" value="Chromosome"/>
</dbReference>
<reference evidence="1 2" key="1">
    <citation type="submission" date="2019-03" db="EMBL/GenBank/DDBJ databases">
        <title>Deep-cultivation of Planctomycetes and their phenomic and genomic characterization uncovers novel biology.</title>
        <authorList>
            <person name="Wiegand S."/>
            <person name="Jogler M."/>
            <person name="Boedeker C."/>
            <person name="Pinto D."/>
            <person name="Vollmers J."/>
            <person name="Rivas-Marin E."/>
            <person name="Kohn T."/>
            <person name="Peeters S.H."/>
            <person name="Heuer A."/>
            <person name="Rast P."/>
            <person name="Oberbeckmann S."/>
            <person name="Bunk B."/>
            <person name="Jeske O."/>
            <person name="Meyerdierks A."/>
            <person name="Storesund J.E."/>
            <person name="Kallscheuer N."/>
            <person name="Luecker S."/>
            <person name="Lage O.M."/>
            <person name="Pohl T."/>
            <person name="Merkel B.J."/>
            <person name="Hornburger P."/>
            <person name="Mueller R.-W."/>
            <person name="Bruemmer F."/>
            <person name="Labrenz M."/>
            <person name="Spormann A.M."/>
            <person name="Op den Camp H."/>
            <person name="Overmann J."/>
            <person name="Amann R."/>
            <person name="Jetten M.S.M."/>
            <person name="Mascher T."/>
            <person name="Medema M.H."/>
            <person name="Devos D.P."/>
            <person name="Kaster A.-K."/>
            <person name="Ovreas L."/>
            <person name="Rohde M."/>
            <person name="Galperin M.Y."/>
            <person name="Jogler C."/>
        </authorList>
    </citation>
    <scope>NUCLEOTIDE SEQUENCE [LARGE SCALE GENOMIC DNA]</scope>
    <source>
        <strain evidence="1 2">V144</strain>
    </source>
</reference>
<dbReference type="AlphaFoldDB" id="A0A517VUX7"/>
<name>A0A517VUX7_9PLAN</name>
<proteinExistence type="predicted"/>
<evidence type="ECO:0000313" key="1">
    <source>
        <dbReference type="EMBL" id="QDT96804.1"/>
    </source>
</evidence>
<gene>
    <name evidence="1" type="ORF">V144x_22620</name>
</gene>
<protein>
    <submittedName>
        <fullName evidence="1">Uncharacterized protein</fullName>
    </submittedName>
</protein>
<dbReference type="KEGG" id="gaw:V144x_22620"/>
<accession>A0A517VUX7</accession>
<evidence type="ECO:0000313" key="2">
    <source>
        <dbReference type="Proteomes" id="UP000318704"/>
    </source>
</evidence>
<organism evidence="1 2">
    <name type="scientific">Gimesia aquarii</name>
    <dbReference type="NCBI Taxonomy" id="2527964"/>
    <lineage>
        <taxon>Bacteria</taxon>
        <taxon>Pseudomonadati</taxon>
        <taxon>Planctomycetota</taxon>
        <taxon>Planctomycetia</taxon>
        <taxon>Planctomycetales</taxon>
        <taxon>Planctomycetaceae</taxon>
        <taxon>Gimesia</taxon>
    </lineage>
</organism>
<sequence length="381" mass="43788">MLPQETLVTRTVACSRITVILLAVFFLPGRICRAQEKTDIDVPTSASKTEGAAALEALIQEIEENEALYKKLQIGMARSMVDQADVFPYDGPKPIRQNSKLSLIVQGNMFRNQTQTKGLFVSRAIYAFPSSDHPLPNIKVNTGTEENMNVFNGTIFRSFWKDIYDAKGEEKQPRIRKKGIISDQTPGVINLARPHMLLFEFIGSRVPLSVYLKGIEAVREFTGDSELKSKYKTRVQVRGIEKVQGLECTVVRIETVDPTGNSQSRRDLWLARDRNLIPIRKLCFYYRDSTELPNMECLVEAWQEVRPGVWFPRKAYTERYNSMILKRTGKQQTSWRYDYSVETVELDPKLPKDIFTKLDFETGTRVNVFQDDKMTRSFTQE</sequence>
<dbReference type="RefSeq" id="WP_144985206.1">
    <property type="nucleotide sequence ID" value="NZ_CP037920.1"/>
</dbReference>
<dbReference type="EMBL" id="CP037920">
    <property type="protein sequence ID" value="QDT96804.1"/>
    <property type="molecule type" value="Genomic_DNA"/>
</dbReference>